<proteinExistence type="inferred from homology"/>
<evidence type="ECO:0000259" key="3">
    <source>
        <dbReference type="Pfam" id="PF24986"/>
    </source>
</evidence>
<dbReference type="Pfam" id="PF01782">
    <property type="entry name" value="RimM"/>
    <property type="match status" value="1"/>
</dbReference>
<organism evidence="4 5">
    <name type="scientific">Thauera chlorobenzoica</name>
    <dbReference type="NCBI Taxonomy" id="96773"/>
    <lineage>
        <taxon>Bacteria</taxon>
        <taxon>Pseudomonadati</taxon>
        <taxon>Pseudomonadota</taxon>
        <taxon>Betaproteobacteria</taxon>
        <taxon>Rhodocyclales</taxon>
        <taxon>Zoogloeaceae</taxon>
        <taxon>Thauera</taxon>
    </lineage>
</organism>
<accession>A0A1H5SHG2</accession>
<evidence type="ECO:0000313" key="4">
    <source>
        <dbReference type="EMBL" id="APR04798.1"/>
    </source>
</evidence>
<feature type="domain" description="Ribosome maturation factor RimM PRC barrel" evidence="3">
    <location>
        <begin position="101"/>
        <end position="171"/>
    </location>
</feature>
<dbReference type="NCBIfam" id="TIGR02273">
    <property type="entry name" value="16S_RimM"/>
    <property type="match status" value="1"/>
</dbReference>
<comment type="domain">
    <text evidence="1">The PRC barrel domain binds ribosomal protein uS19.</text>
</comment>
<dbReference type="PANTHER" id="PTHR33692">
    <property type="entry name" value="RIBOSOME MATURATION FACTOR RIMM"/>
    <property type="match status" value="1"/>
</dbReference>
<dbReference type="AlphaFoldDB" id="A0A1H5SHG2"/>
<gene>
    <name evidence="1" type="primary">rimM</name>
    <name evidence="4" type="ORF">Tchl_1951</name>
</gene>
<keyword evidence="1" id="KW-0690">Ribosome biogenesis</keyword>
<reference evidence="4 5" key="1">
    <citation type="submission" date="2016-12" db="EMBL/GenBank/DDBJ databases">
        <title>Complete genome sequence of Thauera chlorobenzoica, a Betaproteobacterium degrading haloaromatics anaerobically to CO2 and halides.</title>
        <authorList>
            <person name="Goris T."/>
            <person name="Mergelsberg M."/>
            <person name="Boll M."/>
        </authorList>
    </citation>
    <scope>NUCLEOTIDE SEQUENCE [LARGE SCALE GENOMIC DNA]</scope>
    <source>
        <strain evidence="4 5">3CB1</strain>
    </source>
</reference>
<dbReference type="RefSeq" id="WP_075148227.1">
    <property type="nucleotide sequence ID" value="NZ_CP018839.1"/>
</dbReference>
<evidence type="ECO:0000256" key="1">
    <source>
        <dbReference type="HAMAP-Rule" id="MF_00014"/>
    </source>
</evidence>
<evidence type="ECO:0000259" key="2">
    <source>
        <dbReference type="Pfam" id="PF01782"/>
    </source>
</evidence>
<keyword evidence="1" id="KW-0963">Cytoplasm</keyword>
<dbReference type="InterPro" id="IPR011961">
    <property type="entry name" value="RimM"/>
</dbReference>
<dbReference type="GO" id="GO:0005840">
    <property type="term" value="C:ribosome"/>
    <property type="evidence" value="ECO:0007669"/>
    <property type="project" value="InterPro"/>
</dbReference>
<comment type="subcellular location">
    <subcellularLocation>
        <location evidence="1">Cytoplasm</location>
    </subcellularLocation>
</comment>
<comment type="subunit">
    <text evidence="1">Binds ribosomal protein uS19.</text>
</comment>
<dbReference type="InterPro" id="IPR036976">
    <property type="entry name" value="RimM_N_sf"/>
</dbReference>
<name>A0A1H5SHG2_9RHOO</name>
<dbReference type="InterPro" id="IPR011033">
    <property type="entry name" value="PRC_barrel-like_sf"/>
</dbReference>
<dbReference type="STRING" id="96773.Tchl_1951"/>
<dbReference type="Proteomes" id="UP000185739">
    <property type="component" value="Chromosome"/>
</dbReference>
<dbReference type="PANTHER" id="PTHR33692:SF1">
    <property type="entry name" value="RIBOSOME MATURATION FACTOR RIMM"/>
    <property type="match status" value="1"/>
</dbReference>
<dbReference type="Pfam" id="PF24986">
    <property type="entry name" value="PRC_RimM"/>
    <property type="match status" value="1"/>
</dbReference>
<dbReference type="SUPFAM" id="SSF50346">
    <property type="entry name" value="PRC-barrel domain"/>
    <property type="match status" value="1"/>
</dbReference>
<dbReference type="InterPro" id="IPR002676">
    <property type="entry name" value="RimM_N"/>
</dbReference>
<dbReference type="OrthoDB" id="9783509at2"/>
<dbReference type="GO" id="GO:0042274">
    <property type="term" value="P:ribosomal small subunit biogenesis"/>
    <property type="evidence" value="ECO:0007669"/>
    <property type="project" value="UniProtKB-UniRule"/>
</dbReference>
<dbReference type="InterPro" id="IPR009000">
    <property type="entry name" value="Transl_B-barrel_sf"/>
</dbReference>
<sequence>MIVLGRIVAPFGVQGWVKIHPFGDDPLAWRTMPHWWLCADDHAPEEQWKRFTLKACRIHGKGLVASFAEIADRNAAEGLDGAYIAAPREALPQPAENEYYWGDLVGLAVENEAGEALGTVSGLLSTGAHDVLQVQDGADKDAIERLIPFVAAYVLDVDLAARRIRVSWEKDW</sequence>
<dbReference type="GO" id="GO:0006364">
    <property type="term" value="P:rRNA processing"/>
    <property type="evidence" value="ECO:0007669"/>
    <property type="project" value="UniProtKB-UniRule"/>
</dbReference>
<keyword evidence="1" id="KW-0143">Chaperone</keyword>
<protein>
    <recommendedName>
        <fullName evidence="1">Ribosome maturation factor RimM</fullName>
    </recommendedName>
</protein>
<dbReference type="GO" id="GO:0043022">
    <property type="term" value="F:ribosome binding"/>
    <property type="evidence" value="ECO:0007669"/>
    <property type="project" value="InterPro"/>
</dbReference>
<dbReference type="Gene3D" id="2.40.30.60">
    <property type="entry name" value="RimM"/>
    <property type="match status" value="1"/>
</dbReference>
<dbReference type="EMBL" id="CP018839">
    <property type="protein sequence ID" value="APR04798.1"/>
    <property type="molecule type" value="Genomic_DNA"/>
</dbReference>
<keyword evidence="5" id="KW-1185">Reference proteome</keyword>
<comment type="similarity">
    <text evidence="1">Belongs to the RimM family.</text>
</comment>
<keyword evidence="1" id="KW-0698">rRNA processing</keyword>
<dbReference type="SUPFAM" id="SSF50447">
    <property type="entry name" value="Translation proteins"/>
    <property type="match status" value="1"/>
</dbReference>
<evidence type="ECO:0000313" key="5">
    <source>
        <dbReference type="Proteomes" id="UP000185739"/>
    </source>
</evidence>
<dbReference type="InterPro" id="IPR056792">
    <property type="entry name" value="PRC_RimM"/>
</dbReference>
<dbReference type="GO" id="GO:0005737">
    <property type="term" value="C:cytoplasm"/>
    <property type="evidence" value="ECO:0007669"/>
    <property type="project" value="UniProtKB-SubCell"/>
</dbReference>
<comment type="function">
    <text evidence="1">An accessory protein needed during the final step in the assembly of 30S ribosomal subunit, possibly for assembly of the head region. Essential for efficient processing of 16S rRNA. May be needed both before and after RbfA during the maturation of 16S rRNA. It has affinity for free ribosomal 30S subunits but not for 70S ribosomes.</text>
</comment>
<dbReference type="KEGG" id="tcl:Tchl_1951"/>
<dbReference type="HAMAP" id="MF_00014">
    <property type="entry name" value="Ribosome_mat_RimM"/>
    <property type="match status" value="1"/>
</dbReference>
<dbReference type="Gene3D" id="2.30.30.240">
    <property type="entry name" value="PRC-barrel domain"/>
    <property type="match status" value="1"/>
</dbReference>
<feature type="domain" description="RimM N-terminal" evidence="2">
    <location>
        <begin position="4"/>
        <end position="89"/>
    </location>
</feature>